<reference evidence="3" key="2">
    <citation type="journal article" date="2018" name="Nat. Commun.">
        <title>Extreme sensitivity to ultraviolet light in the fungal pathogen causing white-nose syndrome of bats.</title>
        <authorList>
            <person name="Palmer J.M."/>
            <person name="Drees K.P."/>
            <person name="Foster J.T."/>
            <person name="Lindner D.L."/>
        </authorList>
    </citation>
    <scope>NUCLEOTIDE SEQUENCE [LARGE SCALE GENOMIC DNA]</scope>
    <source>
        <strain evidence="3">UAMH 10579</strain>
    </source>
</reference>
<feature type="signal peptide" evidence="1">
    <location>
        <begin position="1"/>
        <end position="18"/>
    </location>
</feature>
<accession>A0A1B8GAQ1</accession>
<evidence type="ECO:0000256" key="1">
    <source>
        <dbReference type="SAM" id="SignalP"/>
    </source>
</evidence>
<proteinExistence type="predicted"/>
<dbReference type="STRING" id="342668.A0A1B8GAQ1"/>
<keyword evidence="3" id="KW-1185">Reference proteome</keyword>
<feature type="chain" id="PRO_5008608372" evidence="1">
    <location>
        <begin position="19"/>
        <end position="165"/>
    </location>
</feature>
<dbReference type="RefSeq" id="XP_018126635.1">
    <property type="nucleotide sequence ID" value="XM_018278360.2"/>
</dbReference>
<evidence type="ECO:0000313" key="2">
    <source>
        <dbReference type="EMBL" id="OBT92902.1"/>
    </source>
</evidence>
<dbReference type="GeneID" id="28842328"/>
<evidence type="ECO:0000313" key="3">
    <source>
        <dbReference type="Proteomes" id="UP000091956"/>
    </source>
</evidence>
<gene>
    <name evidence="2" type="ORF">VE01_08942</name>
</gene>
<organism evidence="2 3">
    <name type="scientific">Pseudogymnoascus verrucosus</name>
    <dbReference type="NCBI Taxonomy" id="342668"/>
    <lineage>
        <taxon>Eukaryota</taxon>
        <taxon>Fungi</taxon>
        <taxon>Dikarya</taxon>
        <taxon>Ascomycota</taxon>
        <taxon>Pezizomycotina</taxon>
        <taxon>Leotiomycetes</taxon>
        <taxon>Thelebolales</taxon>
        <taxon>Thelebolaceae</taxon>
        <taxon>Pseudogymnoascus</taxon>
    </lineage>
</organism>
<sequence length="165" mass="17085">MRFFSFVPFLVLAPFAFASPAVQGSQAEAAAPLDLTNRAVDLSGLLGTLTQDLGAITSLLKPATFTNIESVITHLALLLDDKTTNQTKSLLNTASTLLAGPLLPSLTSLITPDFITKISGLINNANNLLTPTFVKQTTGLINDVAPLISAVAQLIGGLLSAILGG</sequence>
<name>A0A1B8GAQ1_9PEZI</name>
<reference evidence="2 3" key="1">
    <citation type="submission" date="2016-03" db="EMBL/GenBank/DDBJ databases">
        <title>Comparative genomics of Pseudogymnoascus destructans, the fungus causing white-nose syndrome of bats.</title>
        <authorList>
            <person name="Palmer J.M."/>
            <person name="Drees K.P."/>
            <person name="Foster J.T."/>
            <person name="Lindner D.L."/>
        </authorList>
    </citation>
    <scope>NUCLEOTIDE SEQUENCE [LARGE SCALE GENOMIC DNA]</scope>
    <source>
        <strain evidence="2 3">UAMH 10579</strain>
    </source>
</reference>
<dbReference type="OrthoDB" id="3438016at2759"/>
<dbReference type="AlphaFoldDB" id="A0A1B8GAQ1"/>
<dbReference type="EMBL" id="KV460260">
    <property type="protein sequence ID" value="OBT92902.1"/>
    <property type="molecule type" value="Genomic_DNA"/>
</dbReference>
<dbReference type="Proteomes" id="UP000091956">
    <property type="component" value="Unassembled WGS sequence"/>
</dbReference>
<protein>
    <submittedName>
        <fullName evidence="2">Uncharacterized protein</fullName>
    </submittedName>
</protein>
<keyword evidence="1" id="KW-0732">Signal</keyword>